<evidence type="ECO:0000313" key="1">
    <source>
        <dbReference type="EMBL" id="BAJ95518.1"/>
    </source>
</evidence>
<sequence>MSVNHVRYACVCTCFCLSFKFF</sequence>
<reference evidence="1" key="1">
    <citation type="journal article" date="2011" name="Plant Physiol.">
        <title>Comprehensive sequence analysis of 24,783 barley full-length cDNAs derived from 12 clone libraries.</title>
        <authorList>
            <person name="Matsumoto T."/>
            <person name="Tanaka T."/>
            <person name="Sakai H."/>
            <person name="Amano N."/>
            <person name="Kanamori H."/>
            <person name="Kurita K."/>
            <person name="Kikuta A."/>
            <person name="Kamiya K."/>
            <person name="Yamamoto M."/>
            <person name="Ikawa H."/>
            <person name="Fujii N."/>
            <person name="Hori K."/>
            <person name="Itoh T."/>
            <person name="Sato K."/>
        </authorList>
    </citation>
    <scope>NUCLEOTIDE SEQUENCE</scope>
    <source>
        <tissue evidence="1">Shoot and root</tissue>
    </source>
</reference>
<proteinExistence type="evidence at transcript level"/>
<dbReference type="EMBL" id="AK364315">
    <property type="protein sequence ID" value="BAJ95518.1"/>
    <property type="molecule type" value="mRNA"/>
</dbReference>
<name>F2DK97_HORVV</name>
<protein>
    <submittedName>
        <fullName evidence="1">Predicted protein</fullName>
    </submittedName>
</protein>
<organism evidence="1">
    <name type="scientific">Hordeum vulgare subsp. vulgare</name>
    <name type="common">Domesticated barley</name>
    <dbReference type="NCBI Taxonomy" id="112509"/>
    <lineage>
        <taxon>Eukaryota</taxon>
        <taxon>Viridiplantae</taxon>
        <taxon>Streptophyta</taxon>
        <taxon>Embryophyta</taxon>
        <taxon>Tracheophyta</taxon>
        <taxon>Spermatophyta</taxon>
        <taxon>Magnoliopsida</taxon>
        <taxon>Liliopsida</taxon>
        <taxon>Poales</taxon>
        <taxon>Poaceae</taxon>
        <taxon>BOP clade</taxon>
        <taxon>Pooideae</taxon>
        <taxon>Triticodae</taxon>
        <taxon>Triticeae</taxon>
        <taxon>Hordeinae</taxon>
        <taxon>Hordeum</taxon>
    </lineage>
</organism>
<accession>F2DK97</accession>
<dbReference type="AlphaFoldDB" id="F2DK97"/>